<name>A0A2G5UFY9_9PELO</name>
<accession>A0A2G5UFY9</accession>
<feature type="compositionally biased region" description="Basic residues" evidence="1">
    <location>
        <begin position="87"/>
        <end position="97"/>
    </location>
</feature>
<dbReference type="EMBL" id="PDUG01000003">
    <property type="protein sequence ID" value="PIC38419.1"/>
    <property type="molecule type" value="Genomic_DNA"/>
</dbReference>
<dbReference type="Proteomes" id="UP000230233">
    <property type="component" value="Chromosome III"/>
</dbReference>
<protein>
    <submittedName>
        <fullName evidence="3">Uncharacterized protein</fullName>
    </submittedName>
</protein>
<keyword evidence="2" id="KW-0732">Signal</keyword>
<proteinExistence type="predicted"/>
<feature type="region of interest" description="Disordered" evidence="1">
    <location>
        <begin position="25"/>
        <end position="47"/>
    </location>
</feature>
<organism evidence="3 4">
    <name type="scientific">Caenorhabditis nigoni</name>
    <dbReference type="NCBI Taxonomy" id="1611254"/>
    <lineage>
        <taxon>Eukaryota</taxon>
        <taxon>Metazoa</taxon>
        <taxon>Ecdysozoa</taxon>
        <taxon>Nematoda</taxon>
        <taxon>Chromadorea</taxon>
        <taxon>Rhabditida</taxon>
        <taxon>Rhabditina</taxon>
        <taxon>Rhabditomorpha</taxon>
        <taxon>Rhabditoidea</taxon>
        <taxon>Rhabditidae</taxon>
        <taxon>Peloderinae</taxon>
        <taxon>Caenorhabditis</taxon>
    </lineage>
</organism>
<comment type="caution">
    <text evidence="3">The sequence shown here is derived from an EMBL/GenBank/DDBJ whole genome shotgun (WGS) entry which is preliminary data.</text>
</comment>
<feature type="compositionally biased region" description="Basic and acidic residues" evidence="1">
    <location>
        <begin position="115"/>
        <end position="129"/>
    </location>
</feature>
<evidence type="ECO:0000313" key="4">
    <source>
        <dbReference type="Proteomes" id="UP000230233"/>
    </source>
</evidence>
<dbReference type="AlphaFoldDB" id="A0A2G5UFY9"/>
<evidence type="ECO:0000313" key="3">
    <source>
        <dbReference type="EMBL" id="PIC38419.1"/>
    </source>
</evidence>
<evidence type="ECO:0000256" key="2">
    <source>
        <dbReference type="SAM" id="SignalP"/>
    </source>
</evidence>
<gene>
    <name evidence="3" type="primary">Cnig_chr_III.g10439</name>
    <name evidence="3" type="ORF">B9Z55_010439</name>
</gene>
<reference evidence="4" key="1">
    <citation type="submission" date="2017-10" db="EMBL/GenBank/DDBJ databases">
        <title>Rapid genome shrinkage in a self-fertile nematode reveals novel sperm competition proteins.</title>
        <authorList>
            <person name="Yin D."/>
            <person name="Schwarz E.M."/>
            <person name="Thomas C.G."/>
            <person name="Felde R.L."/>
            <person name="Korf I.F."/>
            <person name="Cutter A.D."/>
            <person name="Schartner C.M."/>
            <person name="Ralston E.J."/>
            <person name="Meyer B.J."/>
            <person name="Haag E.S."/>
        </authorList>
    </citation>
    <scope>NUCLEOTIDE SEQUENCE [LARGE SCALE GENOMIC DNA]</scope>
    <source>
        <strain evidence="4">JU1422</strain>
    </source>
</reference>
<dbReference type="OrthoDB" id="10458770at2759"/>
<feature type="compositionally biased region" description="Low complexity" evidence="1">
    <location>
        <begin position="103"/>
        <end position="112"/>
    </location>
</feature>
<feature type="chain" id="PRO_5013573031" evidence="2">
    <location>
        <begin position="20"/>
        <end position="190"/>
    </location>
</feature>
<keyword evidence="4" id="KW-1185">Reference proteome</keyword>
<feature type="region of interest" description="Disordered" evidence="1">
    <location>
        <begin position="61"/>
        <end position="179"/>
    </location>
</feature>
<evidence type="ECO:0000256" key="1">
    <source>
        <dbReference type="SAM" id="MobiDB-lite"/>
    </source>
</evidence>
<sequence>MSAMTFLLILIIVPSLIQCVSKKKEKNRKLDRSTPIVDSRSRGVSKKRSVIDVAAVVPPVVPPLKSKDKTLKEQATQETPPNEAGKAKNKKKKKSKSKEKTVTKTTVSTETVDTVDEKTAQERTRTEKKGKQKTVCATAEENAPSRREQRTQSTSAETAAKKNKKKVKTEEFMESQNDDDTLRCVKSICN</sequence>
<feature type="signal peptide" evidence="2">
    <location>
        <begin position="1"/>
        <end position="19"/>
    </location>
</feature>